<dbReference type="AlphaFoldDB" id="A0A0F9FZG7"/>
<evidence type="ECO:0000256" key="1">
    <source>
        <dbReference type="SAM" id="Phobius"/>
    </source>
</evidence>
<reference evidence="2" key="1">
    <citation type="journal article" date="2015" name="Nature">
        <title>Complex archaea that bridge the gap between prokaryotes and eukaryotes.</title>
        <authorList>
            <person name="Spang A."/>
            <person name="Saw J.H."/>
            <person name="Jorgensen S.L."/>
            <person name="Zaremba-Niedzwiedzka K."/>
            <person name="Martijn J."/>
            <person name="Lind A.E."/>
            <person name="van Eijk R."/>
            <person name="Schleper C."/>
            <person name="Guy L."/>
            <person name="Ettema T.J."/>
        </authorList>
    </citation>
    <scope>NUCLEOTIDE SEQUENCE</scope>
</reference>
<feature type="transmembrane region" description="Helical" evidence="1">
    <location>
        <begin position="12"/>
        <end position="38"/>
    </location>
</feature>
<keyword evidence="1" id="KW-0812">Transmembrane</keyword>
<dbReference type="EMBL" id="LAZR01021918">
    <property type="protein sequence ID" value="KKL83666.1"/>
    <property type="molecule type" value="Genomic_DNA"/>
</dbReference>
<keyword evidence="1" id="KW-0472">Membrane</keyword>
<accession>A0A0F9FZG7</accession>
<proteinExistence type="predicted"/>
<evidence type="ECO:0000313" key="2">
    <source>
        <dbReference type="EMBL" id="KKL83666.1"/>
    </source>
</evidence>
<organism evidence="2">
    <name type="scientific">marine sediment metagenome</name>
    <dbReference type="NCBI Taxonomy" id="412755"/>
    <lineage>
        <taxon>unclassified sequences</taxon>
        <taxon>metagenomes</taxon>
        <taxon>ecological metagenomes</taxon>
    </lineage>
</organism>
<keyword evidence="1" id="KW-1133">Transmembrane helix</keyword>
<protein>
    <submittedName>
        <fullName evidence="2">Uncharacterized protein</fullName>
    </submittedName>
</protein>
<comment type="caution">
    <text evidence="2">The sequence shown here is derived from an EMBL/GenBank/DDBJ whole genome shotgun (WGS) entry which is preliminary data.</text>
</comment>
<sequence length="105" mass="12492">MRRWLWIFEDGLIIAGESILVTMAWVLIKISGACLWLAQKMLDPGMSRDLEGFLQVDHLRQVIQDDLNGEPWDEGTDLSEYLDEEWLNDEQRTWRMEHDDKKDDR</sequence>
<gene>
    <name evidence="2" type="ORF">LCGC14_1972440</name>
</gene>
<name>A0A0F9FZG7_9ZZZZ</name>